<dbReference type="EMBL" id="QRZM01000011">
    <property type="protein sequence ID" value="RGV73129.1"/>
    <property type="molecule type" value="Genomic_DNA"/>
</dbReference>
<evidence type="ECO:0000313" key="2">
    <source>
        <dbReference type="EMBL" id="RGV73129.1"/>
    </source>
</evidence>
<evidence type="ECO:0000313" key="5">
    <source>
        <dbReference type="Proteomes" id="UP000284543"/>
    </source>
</evidence>
<dbReference type="Proteomes" id="UP000283975">
    <property type="component" value="Unassembled WGS sequence"/>
</dbReference>
<reference evidence="4 5" key="1">
    <citation type="submission" date="2018-08" db="EMBL/GenBank/DDBJ databases">
        <title>A genome reference for cultivated species of the human gut microbiota.</title>
        <authorList>
            <person name="Zou Y."/>
            <person name="Xue W."/>
            <person name="Luo G."/>
        </authorList>
    </citation>
    <scope>NUCLEOTIDE SEQUENCE [LARGE SCALE GENOMIC DNA]</scope>
    <source>
        <strain evidence="2 5">AF14-18</strain>
        <strain evidence="3 4">AM35-14</strain>
    </source>
</reference>
<keyword evidence="1" id="KW-0732">Signal</keyword>
<dbReference type="Proteomes" id="UP000284543">
    <property type="component" value="Unassembled WGS sequence"/>
</dbReference>
<dbReference type="RefSeq" id="WP_002567325.1">
    <property type="nucleotide sequence ID" value="NZ_CABKUK010000001.1"/>
</dbReference>
<evidence type="ECO:0000256" key="1">
    <source>
        <dbReference type="SAM" id="SignalP"/>
    </source>
</evidence>
<protein>
    <submittedName>
        <fullName evidence="2">Uncharacterized protein</fullName>
    </submittedName>
</protein>
<feature type="signal peptide" evidence="1">
    <location>
        <begin position="1"/>
        <end position="24"/>
    </location>
</feature>
<dbReference type="EMBL" id="QSHZ01000004">
    <property type="protein sequence ID" value="RHC57592.1"/>
    <property type="molecule type" value="Genomic_DNA"/>
</dbReference>
<evidence type="ECO:0000313" key="4">
    <source>
        <dbReference type="Proteomes" id="UP000283975"/>
    </source>
</evidence>
<accession>A0A412YZR3</accession>
<comment type="caution">
    <text evidence="2">The sequence shown here is derived from an EMBL/GenBank/DDBJ whole genome shotgun (WGS) entry which is preliminary data.</text>
</comment>
<feature type="chain" id="PRO_5044397636" evidence="1">
    <location>
        <begin position="25"/>
        <end position="226"/>
    </location>
</feature>
<evidence type="ECO:0000313" key="3">
    <source>
        <dbReference type="EMBL" id="RHC57592.1"/>
    </source>
</evidence>
<organism evidence="2 5">
    <name type="scientific">Enterocloster bolteae</name>
    <dbReference type="NCBI Taxonomy" id="208479"/>
    <lineage>
        <taxon>Bacteria</taxon>
        <taxon>Bacillati</taxon>
        <taxon>Bacillota</taxon>
        <taxon>Clostridia</taxon>
        <taxon>Lachnospirales</taxon>
        <taxon>Lachnospiraceae</taxon>
        <taxon>Enterocloster</taxon>
    </lineage>
</organism>
<name>A0A412YZR3_9FIRM</name>
<sequence>MKKRKAIITLAMALTVSQATCILAANSPGTGPVIVGGGSDGSSHDIGEKVDQIKGGASAGSTVTSSGQGNNAVGIAVGQTAGEHAVETNSRGQAVIGDTALEFVQGANAAVAGLPEPVVNTINSINSGKPLSEAVPGLDLAGYNALVGTHAIMTKDAATNTEKTGQVEVPLYVPNLLDGLGDVEVLFYNNMTGTWQLIKPTRVDAGSKMLWFNAPGSGTLSVVYKK</sequence>
<proteinExistence type="predicted"/>
<dbReference type="KEGG" id="cbol:CGC65_13045"/>
<gene>
    <name evidence="3" type="ORF">DW839_05015</name>
    <name evidence="2" type="ORF">DWW02_22245</name>
</gene>
<dbReference type="AlphaFoldDB" id="A0A412YZR3"/>